<sequence length="87" mass="10447">MIGSEEAETMMMVTLEMRILTQLQPERYCIGFQESHNSDCALKITTRRDPKRVRRRIMKFQRPARSHIRVRKASYRRLDNHSRLDAK</sequence>
<keyword evidence="2" id="KW-1185">Reference proteome</keyword>
<protein>
    <submittedName>
        <fullName evidence="1">Likely mitochondrial ribosomal protein</fullName>
    </submittedName>
</protein>
<keyword evidence="1" id="KW-0687">Ribonucleoprotein</keyword>
<dbReference type="AlphaFoldDB" id="R9NZJ1"/>
<dbReference type="Proteomes" id="UP000014071">
    <property type="component" value="Unassembled WGS sequence"/>
</dbReference>
<reference evidence="2" key="1">
    <citation type="journal article" date="2013" name="Genome Announc.">
        <title>Draft genome sequence of the basidiomycetous yeast-like fungus Pseudozyma hubeiensis SY62, which produces an abundant amount of the biosurfactant mannosylerythritol lipids.</title>
        <authorList>
            <person name="Konishi M."/>
            <person name="Hatada Y."/>
            <person name="Horiuchi J."/>
        </authorList>
    </citation>
    <scope>NUCLEOTIDE SEQUENCE [LARGE SCALE GENOMIC DNA]</scope>
    <source>
        <strain evidence="2">SY62</strain>
    </source>
</reference>
<proteinExistence type="predicted"/>
<keyword evidence="1" id="KW-0689">Ribosomal protein</keyword>
<dbReference type="HOGENOM" id="CLU_2484288_0_0_1"/>
<dbReference type="GO" id="GO:0005840">
    <property type="term" value="C:ribosome"/>
    <property type="evidence" value="ECO:0007669"/>
    <property type="project" value="UniProtKB-KW"/>
</dbReference>
<name>R9NZJ1_PSEHS</name>
<organism evidence="1 2">
    <name type="scientific">Pseudozyma hubeiensis (strain SY62)</name>
    <name type="common">Yeast</name>
    <dbReference type="NCBI Taxonomy" id="1305764"/>
    <lineage>
        <taxon>Eukaryota</taxon>
        <taxon>Fungi</taxon>
        <taxon>Dikarya</taxon>
        <taxon>Basidiomycota</taxon>
        <taxon>Ustilaginomycotina</taxon>
        <taxon>Ustilaginomycetes</taxon>
        <taxon>Ustilaginales</taxon>
        <taxon>Ustilaginaceae</taxon>
        <taxon>Pseudozyma</taxon>
    </lineage>
</organism>
<evidence type="ECO:0000313" key="1">
    <source>
        <dbReference type="EMBL" id="GAC94137.1"/>
    </source>
</evidence>
<accession>R9NZJ1</accession>
<dbReference type="RefSeq" id="XP_012187724.1">
    <property type="nucleotide sequence ID" value="XM_012332334.1"/>
</dbReference>
<gene>
    <name evidence="1" type="ORF">PHSY_001706</name>
</gene>
<dbReference type="GeneID" id="24107003"/>
<evidence type="ECO:0000313" key="2">
    <source>
        <dbReference type="Proteomes" id="UP000014071"/>
    </source>
</evidence>
<dbReference type="EMBL" id="DF238782">
    <property type="protein sequence ID" value="GAC94137.1"/>
    <property type="molecule type" value="Genomic_DNA"/>
</dbReference>